<evidence type="ECO:0000313" key="8">
    <source>
        <dbReference type="EMBL" id="QNP54654.1"/>
    </source>
</evidence>
<dbReference type="InterPro" id="IPR001792">
    <property type="entry name" value="Acylphosphatase-like_dom"/>
</dbReference>
<feature type="active site" evidence="5">
    <location>
        <position position="19"/>
    </location>
</feature>
<evidence type="ECO:0000256" key="1">
    <source>
        <dbReference type="ARBA" id="ARBA00005614"/>
    </source>
</evidence>
<dbReference type="EMBL" id="CP060789">
    <property type="protein sequence ID" value="QNP54654.1"/>
    <property type="molecule type" value="Genomic_DNA"/>
</dbReference>
<dbReference type="InterPro" id="IPR036046">
    <property type="entry name" value="Acylphosphatase-like_dom_sf"/>
</dbReference>
<dbReference type="InterPro" id="IPR017968">
    <property type="entry name" value="Acylphosphatase_CS"/>
</dbReference>
<sequence>MVGRLRAVVHGRVQGVGFRWSTRAKLDELGLQGTATNRDDGTVVVEACGDNGALDVLEGWLCGPQAPGAVSRVRVSRTGNEPGY</sequence>
<dbReference type="Proteomes" id="UP000516117">
    <property type="component" value="Chromosome"/>
</dbReference>
<keyword evidence="5" id="KW-0378">Hydrolase</keyword>
<reference evidence="8 9" key="1">
    <citation type="submission" date="2020-08" db="EMBL/GenBank/DDBJ databases">
        <title>Genome sequence of Tessaracoccus defluvii JCM 17540T.</title>
        <authorList>
            <person name="Hyun D.-W."/>
            <person name="Bae J.-W."/>
        </authorList>
    </citation>
    <scope>NUCLEOTIDE SEQUENCE [LARGE SCALE GENOMIC DNA]</scope>
    <source>
        <strain evidence="8 9">JCM 17540</strain>
    </source>
</reference>
<feature type="domain" description="Acylphosphatase-like" evidence="7">
    <location>
        <begin position="4"/>
        <end position="84"/>
    </location>
</feature>
<dbReference type="GO" id="GO:0003998">
    <property type="term" value="F:acylphosphatase activity"/>
    <property type="evidence" value="ECO:0007669"/>
    <property type="project" value="UniProtKB-EC"/>
</dbReference>
<protein>
    <recommendedName>
        <fullName evidence="3 5">acylphosphatase</fullName>
        <ecNumber evidence="2 5">3.6.1.7</ecNumber>
    </recommendedName>
</protein>
<dbReference type="PANTHER" id="PTHR47268">
    <property type="entry name" value="ACYLPHOSPHATASE"/>
    <property type="match status" value="1"/>
</dbReference>
<keyword evidence="9" id="KW-1185">Reference proteome</keyword>
<dbReference type="PANTHER" id="PTHR47268:SF4">
    <property type="entry name" value="ACYLPHOSPHATASE"/>
    <property type="match status" value="1"/>
</dbReference>
<evidence type="ECO:0000259" key="7">
    <source>
        <dbReference type="PROSITE" id="PS51160"/>
    </source>
</evidence>
<organism evidence="8 9">
    <name type="scientific">Tessaracoccus defluvii</name>
    <dbReference type="NCBI Taxonomy" id="1285901"/>
    <lineage>
        <taxon>Bacteria</taxon>
        <taxon>Bacillati</taxon>
        <taxon>Actinomycetota</taxon>
        <taxon>Actinomycetes</taxon>
        <taxon>Propionibacteriales</taxon>
        <taxon>Propionibacteriaceae</taxon>
        <taxon>Tessaracoccus</taxon>
    </lineage>
</organism>
<evidence type="ECO:0000256" key="2">
    <source>
        <dbReference type="ARBA" id="ARBA00012150"/>
    </source>
</evidence>
<dbReference type="EC" id="3.6.1.7" evidence="2 5"/>
<evidence type="ECO:0000256" key="5">
    <source>
        <dbReference type="PROSITE-ProRule" id="PRU00520"/>
    </source>
</evidence>
<dbReference type="KEGG" id="tdf:H9L22_09995"/>
<dbReference type="Gene3D" id="3.30.70.100">
    <property type="match status" value="1"/>
</dbReference>
<proteinExistence type="inferred from homology"/>
<dbReference type="Pfam" id="PF00708">
    <property type="entry name" value="Acylphosphatase"/>
    <property type="match status" value="1"/>
</dbReference>
<comment type="similarity">
    <text evidence="1 6">Belongs to the acylphosphatase family.</text>
</comment>
<evidence type="ECO:0000256" key="4">
    <source>
        <dbReference type="ARBA" id="ARBA00047645"/>
    </source>
</evidence>
<feature type="active site" evidence="5">
    <location>
        <position position="37"/>
    </location>
</feature>
<dbReference type="RefSeq" id="WP_187719792.1">
    <property type="nucleotide sequence ID" value="NZ_BAABBL010000008.1"/>
</dbReference>
<dbReference type="InterPro" id="IPR020456">
    <property type="entry name" value="Acylphosphatase"/>
</dbReference>
<dbReference type="PROSITE" id="PS51160">
    <property type="entry name" value="ACYLPHOSPHATASE_3"/>
    <property type="match status" value="1"/>
</dbReference>
<evidence type="ECO:0000256" key="6">
    <source>
        <dbReference type="RuleBase" id="RU004168"/>
    </source>
</evidence>
<dbReference type="SUPFAM" id="SSF54975">
    <property type="entry name" value="Acylphosphatase/BLUF domain-like"/>
    <property type="match status" value="1"/>
</dbReference>
<accession>A0A7H0H288</accession>
<evidence type="ECO:0000256" key="3">
    <source>
        <dbReference type="ARBA" id="ARBA00015991"/>
    </source>
</evidence>
<dbReference type="AlphaFoldDB" id="A0A7H0H288"/>
<name>A0A7H0H288_9ACTN</name>
<dbReference type="PROSITE" id="PS00150">
    <property type="entry name" value="ACYLPHOSPHATASE_1"/>
    <property type="match status" value="1"/>
</dbReference>
<comment type="catalytic activity">
    <reaction evidence="4 5">
        <text>an acyl phosphate + H2O = a carboxylate + phosphate + H(+)</text>
        <dbReference type="Rhea" id="RHEA:14965"/>
        <dbReference type="ChEBI" id="CHEBI:15377"/>
        <dbReference type="ChEBI" id="CHEBI:15378"/>
        <dbReference type="ChEBI" id="CHEBI:29067"/>
        <dbReference type="ChEBI" id="CHEBI:43474"/>
        <dbReference type="ChEBI" id="CHEBI:59918"/>
        <dbReference type="EC" id="3.6.1.7"/>
    </reaction>
</comment>
<evidence type="ECO:0000313" key="9">
    <source>
        <dbReference type="Proteomes" id="UP000516117"/>
    </source>
</evidence>
<gene>
    <name evidence="8" type="ORF">H9L22_09995</name>
</gene>